<dbReference type="SUPFAM" id="SSF89447">
    <property type="entry name" value="AbrB/MazE/MraZ-like"/>
    <property type="match status" value="1"/>
</dbReference>
<dbReference type="Gene3D" id="2.10.260.10">
    <property type="match status" value="1"/>
</dbReference>
<organism evidence="2 3">
    <name type="scientific">Paenibacillus phyllosphaerae</name>
    <dbReference type="NCBI Taxonomy" id="274593"/>
    <lineage>
        <taxon>Bacteria</taxon>
        <taxon>Bacillati</taxon>
        <taxon>Bacillota</taxon>
        <taxon>Bacilli</taxon>
        <taxon>Bacillales</taxon>
        <taxon>Paenibacillaceae</taxon>
        <taxon>Paenibacillus</taxon>
    </lineage>
</organism>
<protein>
    <submittedName>
        <fullName evidence="2">Antitoxin component of MazEF toxin-antitoxin module</fullName>
    </submittedName>
</protein>
<sequence length="87" mass="9863">MNKVIEMERRVTKFGKSLGLTMDEALKQLGLEAGDTVTIDVNEENGEIIIRRARKVRLPAGISHDFLDTLSQVMEEYDDTLKGLKDR</sequence>
<dbReference type="Proteomes" id="UP000570361">
    <property type="component" value="Unassembled WGS sequence"/>
</dbReference>
<feature type="domain" description="SpoVT-AbrB" evidence="1">
    <location>
        <begin position="26"/>
        <end position="55"/>
    </location>
</feature>
<proteinExistence type="predicted"/>
<dbReference type="GO" id="GO:0003677">
    <property type="term" value="F:DNA binding"/>
    <property type="evidence" value="ECO:0007669"/>
    <property type="project" value="InterPro"/>
</dbReference>
<evidence type="ECO:0000313" key="3">
    <source>
        <dbReference type="Proteomes" id="UP000570361"/>
    </source>
</evidence>
<accession>A0A7W5FQ77</accession>
<dbReference type="RefSeq" id="WP_183603286.1">
    <property type="nucleotide sequence ID" value="NZ_JACHXK010000017.1"/>
</dbReference>
<reference evidence="2 3" key="1">
    <citation type="submission" date="2020-08" db="EMBL/GenBank/DDBJ databases">
        <title>Genomic Encyclopedia of Type Strains, Phase III (KMG-III): the genomes of soil and plant-associated and newly described type strains.</title>
        <authorList>
            <person name="Whitman W."/>
        </authorList>
    </citation>
    <scope>NUCLEOTIDE SEQUENCE [LARGE SCALE GENOMIC DNA]</scope>
    <source>
        <strain evidence="2 3">CECT 5862</strain>
    </source>
</reference>
<evidence type="ECO:0000313" key="2">
    <source>
        <dbReference type="EMBL" id="MBB3113186.1"/>
    </source>
</evidence>
<name>A0A7W5FQ77_9BACL</name>
<dbReference type="InterPro" id="IPR007159">
    <property type="entry name" value="SpoVT-AbrB_dom"/>
</dbReference>
<gene>
    <name evidence="2" type="ORF">FHS18_005289</name>
</gene>
<dbReference type="InterPro" id="IPR037914">
    <property type="entry name" value="SpoVT-AbrB_sf"/>
</dbReference>
<dbReference type="Pfam" id="PF04014">
    <property type="entry name" value="MazE_antitoxin"/>
    <property type="match status" value="1"/>
</dbReference>
<keyword evidence="3" id="KW-1185">Reference proteome</keyword>
<evidence type="ECO:0000259" key="1">
    <source>
        <dbReference type="Pfam" id="PF04014"/>
    </source>
</evidence>
<comment type="caution">
    <text evidence="2">The sequence shown here is derived from an EMBL/GenBank/DDBJ whole genome shotgun (WGS) entry which is preliminary data.</text>
</comment>
<dbReference type="EMBL" id="JACHXK010000017">
    <property type="protein sequence ID" value="MBB3113186.1"/>
    <property type="molecule type" value="Genomic_DNA"/>
</dbReference>
<dbReference type="AlphaFoldDB" id="A0A7W5FQ77"/>